<keyword evidence="2" id="KW-1185">Reference proteome</keyword>
<dbReference type="Proteomes" id="UP001234202">
    <property type="component" value="Unassembled WGS sequence"/>
</dbReference>
<sequence length="848" mass="92429">MPVPVPTAPSHTGQPAFTKPAHHATASASPAGIISSLSLPEKVFALSGSGFSRTSGLPAHNLHKVKVSDSPTDIRGDTVFGPYGSAVLPNATCVAATFDVNTMQSLGEQLAEECKLKSVDTLLAPTINMHRDPRGGRNQESPGEDPFLAGQYAASFVKGVQSRGIGACLKHLICNDGETDRRSYDSIVAENVMRELYLRPFEIAVKEANPRAIMTAYNKINGKSAAENPHTIGIVRNEWNYPGLMISDWFGTYDGVESIKAGLDLEMPFPAARGPKLLQAIKEGKLKESDLDERLVKVIEFLQANNSPKEEDRAVEQSSPLAPTERSTIIRQAAADGMLLLKNDGILPINPETAGTVAVIGSLATDRVLAHLIRPSYIVSPLEGLQTAFSEHPDKLKHSHGVQTHKMLPILGAPYADQVSFTFWNRGDRANGGKSVSTEIDHDAHVAILLRPIPGLDKEYEIEMNTTIKVQEAGKYSLSVVACSDAEVFIDGKPVYTFVPKGVMDIQQQLFYSADFEQLFEFEFEAGREYAIQVIAQSQKQVGHEPVGQGLRLGIVKQITREESLRNAVTLAKSADVVLCFVGTTAEWEMEGIDRKDIALPAGQDEMVAALLEANKNVVIVNQSGAAVDLSCAKNARAILHAHFCGYEAGNAIADILLGKTNPSGRSPYTWPVRLEDCPSFGNFPRADDMSLRYAEGLFMGYRHYDKEESPEPAFAFGHGLSYTTFDFASATVSGSVTPSDKLVMEVDVTNTGSTAGREVVQLYVSAPFLSGRPIQSLEAFAKTRVLEPGQTERVKLELNKRSFSTWSEKECWRVAKGTYELRLARSSRDVVEKVSVEASEDFDWHGI</sequence>
<reference evidence="1" key="1">
    <citation type="submission" date="2023-04" db="EMBL/GenBank/DDBJ databases">
        <title>Draft Genome sequencing of Naganishia species isolated from polar environments using Oxford Nanopore Technology.</title>
        <authorList>
            <person name="Leo P."/>
            <person name="Venkateswaran K."/>
        </authorList>
    </citation>
    <scope>NUCLEOTIDE SEQUENCE</scope>
    <source>
        <strain evidence="1">DBVPG 5303</strain>
    </source>
</reference>
<comment type="caution">
    <text evidence="1">The sequence shown here is derived from an EMBL/GenBank/DDBJ whole genome shotgun (WGS) entry which is preliminary data.</text>
</comment>
<evidence type="ECO:0000313" key="1">
    <source>
        <dbReference type="EMBL" id="KAJ9121305.1"/>
    </source>
</evidence>
<gene>
    <name evidence="1" type="ORF">QFC24_004641</name>
</gene>
<name>A0ACC2XD62_9TREE</name>
<evidence type="ECO:0000313" key="2">
    <source>
        <dbReference type="Proteomes" id="UP001234202"/>
    </source>
</evidence>
<accession>A0ACC2XD62</accession>
<dbReference type="EMBL" id="JASBWV010000017">
    <property type="protein sequence ID" value="KAJ9121305.1"/>
    <property type="molecule type" value="Genomic_DNA"/>
</dbReference>
<protein>
    <submittedName>
        <fullName evidence="1">Uncharacterized protein</fullName>
    </submittedName>
</protein>
<proteinExistence type="predicted"/>
<organism evidence="1 2">
    <name type="scientific">Naganishia onofrii</name>
    <dbReference type="NCBI Taxonomy" id="1851511"/>
    <lineage>
        <taxon>Eukaryota</taxon>
        <taxon>Fungi</taxon>
        <taxon>Dikarya</taxon>
        <taxon>Basidiomycota</taxon>
        <taxon>Agaricomycotina</taxon>
        <taxon>Tremellomycetes</taxon>
        <taxon>Filobasidiales</taxon>
        <taxon>Filobasidiaceae</taxon>
        <taxon>Naganishia</taxon>
    </lineage>
</organism>